<dbReference type="AlphaFoldDB" id="A0A0A8YCW7"/>
<reference evidence="1" key="1">
    <citation type="submission" date="2014-09" db="EMBL/GenBank/DDBJ databases">
        <authorList>
            <person name="Magalhaes I.L.F."/>
            <person name="Oliveira U."/>
            <person name="Santos F.R."/>
            <person name="Vidigal T.H.D.A."/>
            <person name="Brescovit A.D."/>
            <person name="Santos A.J."/>
        </authorList>
    </citation>
    <scope>NUCLEOTIDE SEQUENCE</scope>
    <source>
        <tissue evidence="1">Shoot tissue taken approximately 20 cm above the soil surface</tissue>
    </source>
</reference>
<evidence type="ECO:0000313" key="1">
    <source>
        <dbReference type="EMBL" id="JAD23410.1"/>
    </source>
</evidence>
<name>A0A0A8YCW7_ARUDO</name>
<organism evidence="1">
    <name type="scientific">Arundo donax</name>
    <name type="common">Giant reed</name>
    <name type="synonym">Donax arundinaceus</name>
    <dbReference type="NCBI Taxonomy" id="35708"/>
    <lineage>
        <taxon>Eukaryota</taxon>
        <taxon>Viridiplantae</taxon>
        <taxon>Streptophyta</taxon>
        <taxon>Embryophyta</taxon>
        <taxon>Tracheophyta</taxon>
        <taxon>Spermatophyta</taxon>
        <taxon>Magnoliopsida</taxon>
        <taxon>Liliopsida</taxon>
        <taxon>Poales</taxon>
        <taxon>Poaceae</taxon>
        <taxon>PACMAD clade</taxon>
        <taxon>Arundinoideae</taxon>
        <taxon>Arundineae</taxon>
        <taxon>Arundo</taxon>
    </lineage>
</organism>
<proteinExistence type="predicted"/>
<protein>
    <submittedName>
        <fullName evidence="1">Uncharacterized protein</fullName>
    </submittedName>
</protein>
<accession>A0A0A8YCW7</accession>
<sequence>MVSQQNQTTQKLTVQYPIQALQGKQHSSRLHHLALQTHPSSRQISYHSHQTYH</sequence>
<dbReference type="EMBL" id="GBRH01274485">
    <property type="protein sequence ID" value="JAD23410.1"/>
    <property type="molecule type" value="Transcribed_RNA"/>
</dbReference>
<reference evidence="1" key="2">
    <citation type="journal article" date="2015" name="Data Brief">
        <title>Shoot transcriptome of the giant reed, Arundo donax.</title>
        <authorList>
            <person name="Barrero R.A."/>
            <person name="Guerrero F.D."/>
            <person name="Moolhuijzen P."/>
            <person name="Goolsby J.A."/>
            <person name="Tidwell J."/>
            <person name="Bellgard S.E."/>
            <person name="Bellgard M.I."/>
        </authorList>
    </citation>
    <scope>NUCLEOTIDE SEQUENCE</scope>
    <source>
        <tissue evidence="1">Shoot tissue taken approximately 20 cm above the soil surface</tissue>
    </source>
</reference>